<proteinExistence type="predicted"/>
<dbReference type="PANTHER" id="PTHR37817">
    <property type="entry name" value="N-ACETYLTRANSFERASE EIS"/>
    <property type="match status" value="1"/>
</dbReference>
<keyword evidence="3" id="KW-1185">Reference proteome</keyword>
<feature type="domain" description="N-acetyltransferase" evidence="1">
    <location>
        <begin position="2"/>
        <end position="158"/>
    </location>
</feature>
<evidence type="ECO:0000313" key="2">
    <source>
        <dbReference type="EMBL" id="MBP2023483.1"/>
    </source>
</evidence>
<dbReference type="Gene3D" id="3.30.1050.10">
    <property type="entry name" value="SCP2 sterol-binding domain"/>
    <property type="match status" value="1"/>
</dbReference>
<dbReference type="Pfam" id="PF13527">
    <property type="entry name" value="Acetyltransf_9"/>
    <property type="match status" value="1"/>
</dbReference>
<dbReference type="InterPro" id="IPR016181">
    <property type="entry name" value="Acyl_CoA_acyltransferase"/>
</dbReference>
<reference evidence="2 3" key="1">
    <citation type="submission" date="2021-03" db="EMBL/GenBank/DDBJ databases">
        <title>Genomic Encyclopedia of Type Strains, Phase IV (KMG-IV): sequencing the most valuable type-strain genomes for metagenomic binning, comparative biology and taxonomic classification.</title>
        <authorList>
            <person name="Goeker M."/>
        </authorList>
    </citation>
    <scope>NUCLEOTIDE SEQUENCE [LARGE SCALE GENOMIC DNA]</scope>
    <source>
        <strain evidence="2 3">DSM 28650</strain>
    </source>
</reference>
<dbReference type="PANTHER" id="PTHR37817:SF1">
    <property type="entry name" value="N-ACETYLTRANSFERASE EIS"/>
    <property type="match status" value="1"/>
</dbReference>
<dbReference type="EMBL" id="JAGGLL010000030">
    <property type="protein sequence ID" value="MBP2023483.1"/>
    <property type="molecule type" value="Genomic_DNA"/>
</dbReference>
<dbReference type="Pfam" id="PF17668">
    <property type="entry name" value="Acetyltransf_17"/>
    <property type="match status" value="1"/>
</dbReference>
<protein>
    <submittedName>
        <fullName evidence="2">Acetyltransferase</fullName>
    </submittedName>
</protein>
<dbReference type="InterPro" id="IPR051554">
    <property type="entry name" value="Acetyltransferase_Eis"/>
</dbReference>
<accession>A0ABS4K6S3</accession>
<dbReference type="InterPro" id="IPR000182">
    <property type="entry name" value="GNAT_dom"/>
</dbReference>
<evidence type="ECO:0000259" key="1">
    <source>
        <dbReference type="PROSITE" id="PS51186"/>
    </source>
</evidence>
<dbReference type="SUPFAM" id="SSF55729">
    <property type="entry name" value="Acyl-CoA N-acyltransferases (Nat)"/>
    <property type="match status" value="1"/>
</dbReference>
<dbReference type="InterPro" id="IPR036527">
    <property type="entry name" value="SCP2_sterol-bd_dom_sf"/>
</dbReference>
<dbReference type="PROSITE" id="PS51186">
    <property type="entry name" value="GNAT"/>
    <property type="match status" value="1"/>
</dbReference>
<evidence type="ECO:0000313" key="3">
    <source>
        <dbReference type="Proteomes" id="UP001519308"/>
    </source>
</evidence>
<comment type="caution">
    <text evidence="2">The sequence shown here is derived from an EMBL/GenBank/DDBJ whole genome shotgun (WGS) entry which is preliminary data.</text>
</comment>
<sequence length="418" mass="48056">MCLIRKLWSDLDFRDFVEIDLNAYPGLKINSIEDKNKFLENITKVHKENPYVKFYGAFNEDFMVGGMRLHDFKMNLLSHKIPVGGLGSVAVDLLHKKEKVAKEIVTYFIQHYKNLGASMVILYPFRPDFYKKMGFGFGTSMNQYKIKPGNLPKGTSKNNICFIKEEEASLLLDCYTRVFKKTNGLIEKYEPEFLGKLRNPKLKAIAYKKNNVVQGYFFFEFKSSEDGNFLLNDMVISELIFENTSALSELMTFLNSQSDQIRYIILNLQDENFRFLLDDPRNGSDNMFTPVYHESSIQGTGIMYRVINTKGLFKELKDHNFNDVTCTLKLTIKDNFLSDNNGSLIIKFEEGKATLSNKNDFDVEVTLDVADFSSLITCSVSFTSLYKYGKAVISNKTYVNTINKIFSTDEKPICLSQF</sequence>
<dbReference type="SUPFAM" id="SSF55718">
    <property type="entry name" value="SCP-like"/>
    <property type="match status" value="1"/>
</dbReference>
<gene>
    <name evidence="2" type="ORF">J2Z44_003320</name>
</gene>
<organism evidence="2 3">
    <name type="scientific">Clostridium punense</name>
    <dbReference type="NCBI Taxonomy" id="1054297"/>
    <lineage>
        <taxon>Bacteria</taxon>
        <taxon>Bacillati</taxon>
        <taxon>Bacillota</taxon>
        <taxon>Clostridia</taxon>
        <taxon>Eubacteriales</taxon>
        <taxon>Clostridiaceae</taxon>
        <taxon>Clostridium</taxon>
    </lineage>
</organism>
<dbReference type="Gene3D" id="3.40.630.30">
    <property type="match status" value="2"/>
</dbReference>
<dbReference type="Pfam" id="PF13530">
    <property type="entry name" value="SCP2_2"/>
    <property type="match status" value="1"/>
</dbReference>
<name>A0ABS4K6S3_9CLOT</name>
<dbReference type="Proteomes" id="UP001519308">
    <property type="component" value="Unassembled WGS sequence"/>
</dbReference>
<dbReference type="InterPro" id="IPR041380">
    <property type="entry name" value="Acetyltransf_17"/>
</dbReference>
<dbReference type="InterPro" id="IPR025559">
    <property type="entry name" value="Eis_dom"/>
</dbReference>
<dbReference type="RefSeq" id="WP_021284191.1">
    <property type="nucleotide sequence ID" value="NZ_JAGGLL010000030.1"/>
</dbReference>